<organism evidence="1 2">
    <name type="scientific">Aspergillus keveii</name>
    <dbReference type="NCBI Taxonomy" id="714993"/>
    <lineage>
        <taxon>Eukaryota</taxon>
        <taxon>Fungi</taxon>
        <taxon>Dikarya</taxon>
        <taxon>Ascomycota</taxon>
        <taxon>Pezizomycotina</taxon>
        <taxon>Eurotiomycetes</taxon>
        <taxon>Eurotiomycetidae</taxon>
        <taxon>Eurotiales</taxon>
        <taxon>Aspergillaceae</taxon>
        <taxon>Aspergillus</taxon>
        <taxon>Aspergillus subgen. Nidulantes</taxon>
    </lineage>
</organism>
<dbReference type="Proteomes" id="UP001610563">
    <property type="component" value="Unassembled WGS sequence"/>
</dbReference>
<dbReference type="EMBL" id="JBFTWV010000213">
    <property type="protein sequence ID" value="KAL2783760.1"/>
    <property type="molecule type" value="Genomic_DNA"/>
</dbReference>
<keyword evidence="2" id="KW-1185">Reference proteome</keyword>
<evidence type="ECO:0000313" key="1">
    <source>
        <dbReference type="EMBL" id="KAL2783760.1"/>
    </source>
</evidence>
<feature type="non-terminal residue" evidence="1">
    <location>
        <position position="1"/>
    </location>
</feature>
<sequence>RELMDQDYRPLFARIWSSSQKDISRQLRSSDLLRPLQSSLHGTTKAVSTSQSLCQQWNSLDMAHGTIESGFGGVDAKSPDIRDSLARQQANWAVAYVEKRVMAKSMQVRNPVISPTQWRVSLGMPLPSYWQLLVVVCTGGYGAFQGGEGGVA</sequence>
<name>A0ABR4FKJ8_9EURO</name>
<accession>A0ABR4FKJ8</accession>
<protein>
    <submittedName>
        <fullName evidence="1">Uncharacterized protein</fullName>
    </submittedName>
</protein>
<proteinExistence type="predicted"/>
<reference evidence="1 2" key="1">
    <citation type="submission" date="2024-07" db="EMBL/GenBank/DDBJ databases">
        <title>Section-level genome sequencing and comparative genomics of Aspergillus sections Usti and Cavernicolus.</title>
        <authorList>
            <consortium name="Lawrence Berkeley National Laboratory"/>
            <person name="Nybo J.L."/>
            <person name="Vesth T.C."/>
            <person name="Theobald S."/>
            <person name="Frisvad J.C."/>
            <person name="Larsen T.O."/>
            <person name="Kjaerboelling I."/>
            <person name="Rothschild-Mancinelli K."/>
            <person name="Lyhne E.K."/>
            <person name="Kogle M.E."/>
            <person name="Barry K."/>
            <person name="Clum A."/>
            <person name="Na H."/>
            <person name="Ledsgaard L."/>
            <person name="Lin J."/>
            <person name="Lipzen A."/>
            <person name="Kuo A."/>
            <person name="Riley R."/>
            <person name="Mondo S."/>
            <person name="Labutti K."/>
            <person name="Haridas S."/>
            <person name="Pangalinan J."/>
            <person name="Salamov A.A."/>
            <person name="Simmons B.A."/>
            <person name="Magnuson J.K."/>
            <person name="Chen J."/>
            <person name="Drula E."/>
            <person name="Henrissat B."/>
            <person name="Wiebenga A."/>
            <person name="Lubbers R.J."/>
            <person name="Gomes A.C."/>
            <person name="Makela M.R."/>
            <person name="Stajich J."/>
            <person name="Grigoriev I.V."/>
            <person name="Mortensen U.H."/>
            <person name="De Vries R.P."/>
            <person name="Baker S.E."/>
            <person name="Andersen M.R."/>
        </authorList>
    </citation>
    <scope>NUCLEOTIDE SEQUENCE [LARGE SCALE GENOMIC DNA]</scope>
    <source>
        <strain evidence="1 2">CBS 209.92</strain>
    </source>
</reference>
<gene>
    <name evidence="1" type="ORF">BJX66DRAFT_317919</name>
</gene>
<evidence type="ECO:0000313" key="2">
    <source>
        <dbReference type="Proteomes" id="UP001610563"/>
    </source>
</evidence>
<comment type="caution">
    <text evidence="1">The sequence shown here is derived from an EMBL/GenBank/DDBJ whole genome shotgun (WGS) entry which is preliminary data.</text>
</comment>